<proteinExistence type="predicted"/>
<organism evidence="2 3">
    <name type="scientific">Roseovarius ramblicola</name>
    <dbReference type="NCBI Taxonomy" id="2022336"/>
    <lineage>
        <taxon>Bacteria</taxon>
        <taxon>Pseudomonadati</taxon>
        <taxon>Pseudomonadota</taxon>
        <taxon>Alphaproteobacteria</taxon>
        <taxon>Rhodobacterales</taxon>
        <taxon>Roseobacteraceae</taxon>
        <taxon>Roseovarius</taxon>
    </lineage>
</organism>
<sequence>MDFMTAVKTVLAENYVNFEGRAQRSEFWWFTLFIIIVNAVLQLLLGEIVALIFALAVLLPGLGVAVRRLHDVDRSGWWYLLVLIPVIGALILIFAFFMHRGTAGDNRFGPDPLAGQG</sequence>
<accession>A0ABV5HX54</accession>
<evidence type="ECO:0000313" key="2">
    <source>
        <dbReference type="EMBL" id="MFB9148912.1"/>
    </source>
</evidence>
<evidence type="ECO:0000313" key="3">
    <source>
        <dbReference type="Proteomes" id="UP001589670"/>
    </source>
</evidence>
<dbReference type="Pfam" id="PF05656">
    <property type="entry name" value="DUF805"/>
    <property type="match status" value="1"/>
</dbReference>
<dbReference type="PANTHER" id="PTHR34980:SF2">
    <property type="entry name" value="INNER MEMBRANE PROTEIN YHAH-RELATED"/>
    <property type="match status" value="1"/>
</dbReference>
<evidence type="ECO:0000256" key="1">
    <source>
        <dbReference type="SAM" id="Phobius"/>
    </source>
</evidence>
<dbReference type="EMBL" id="JBHMEC010000008">
    <property type="protein sequence ID" value="MFB9148912.1"/>
    <property type="molecule type" value="Genomic_DNA"/>
</dbReference>
<feature type="transmembrane region" description="Helical" evidence="1">
    <location>
        <begin position="77"/>
        <end position="97"/>
    </location>
</feature>
<comment type="caution">
    <text evidence="2">The sequence shown here is derived from an EMBL/GenBank/DDBJ whole genome shotgun (WGS) entry which is preliminary data.</text>
</comment>
<feature type="transmembrane region" description="Helical" evidence="1">
    <location>
        <begin position="27"/>
        <end position="57"/>
    </location>
</feature>
<protein>
    <submittedName>
        <fullName evidence="2">DUF805 domain-containing protein</fullName>
    </submittedName>
</protein>
<keyword evidence="1" id="KW-0812">Transmembrane</keyword>
<reference evidence="2 3" key="1">
    <citation type="submission" date="2024-09" db="EMBL/GenBank/DDBJ databases">
        <authorList>
            <person name="Sun Q."/>
            <person name="Mori K."/>
        </authorList>
    </citation>
    <scope>NUCLEOTIDE SEQUENCE [LARGE SCALE GENOMIC DNA]</scope>
    <source>
        <strain evidence="2 3">CECT 9424</strain>
    </source>
</reference>
<gene>
    <name evidence="2" type="ORF">ACFFU4_04010</name>
</gene>
<keyword evidence="1" id="KW-0472">Membrane</keyword>
<keyword evidence="3" id="KW-1185">Reference proteome</keyword>
<dbReference type="PANTHER" id="PTHR34980">
    <property type="entry name" value="INNER MEMBRANE PROTEIN-RELATED-RELATED"/>
    <property type="match status" value="1"/>
</dbReference>
<dbReference type="RefSeq" id="WP_377067291.1">
    <property type="nucleotide sequence ID" value="NZ_JBHMEC010000008.1"/>
</dbReference>
<name>A0ABV5HX54_9RHOB</name>
<dbReference type="Proteomes" id="UP001589670">
    <property type="component" value="Unassembled WGS sequence"/>
</dbReference>
<dbReference type="InterPro" id="IPR008523">
    <property type="entry name" value="DUF805"/>
</dbReference>
<keyword evidence="1" id="KW-1133">Transmembrane helix</keyword>